<dbReference type="InterPro" id="IPR036236">
    <property type="entry name" value="Znf_C2H2_sf"/>
</dbReference>
<reference evidence="9 10" key="1">
    <citation type="journal article" date="2016" name="Fungal Biol.">
        <title>The genome of Xylona heveae provides a window into fungal endophytism.</title>
        <authorList>
            <person name="Gazis R."/>
            <person name="Kuo A."/>
            <person name="Riley R."/>
            <person name="LaButti K."/>
            <person name="Lipzen A."/>
            <person name="Lin J."/>
            <person name="Amirebrahimi M."/>
            <person name="Hesse C.N."/>
            <person name="Spatafora J.W."/>
            <person name="Henrissat B."/>
            <person name="Hainaut M."/>
            <person name="Grigoriev I.V."/>
            <person name="Hibbett D.S."/>
        </authorList>
    </citation>
    <scope>NUCLEOTIDE SEQUENCE [LARGE SCALE GENOMIC DNA]</scope>
    <source>
        <strain evidence="9 10">TC161</strain>
    </source>
</reference>
<dbReference type="Gene3D" id="3.30.160.60">
    <property type="entry name" value="Classic Zinc Finger"/>
    <property type="match status" value="1"/>
</dbReference>
<dbReference type="PANTHER" id="PTHR46179:SF13">
    <property type="entry name" value="C2H2-TYPE DOMAIN-CONTAINING PROTEIN"/>
    <property type="match status" value="1"/>
</dbReference>
<dbReference type="InterPro" id="IPR051061">
    <property type="entry name" value="Zinc_finger_trans_reg"/>
</dbReference>
<evidence type="ECO:0000256" key="3">
    <source>
        <dbReference type="ARBA" id="ARBA00022771"/>
    </source>
</evidence>
<dbReference type="STRING" id="1328760.A0A161U9R9"/>
<dbReference type="GO" id="GO:0008270">
    <property type="term" value="F:zinc ion binding"/>
    <property type="evidence" value="ECO:0007669"/>
    <property type="project" value="UniProtKB-KW"/>
</dbReference>
<dbReference type="RefSeq" id="XP_018189450.1">
    <property type="nucleotide sequence ID" value="XM_018329053.1"/>
</dbReference>
<evidence type="ECO:0000256" key="4">
    <source>
        <dbReference type="ARBA" id="ARBA00022833"/>
    </source>
</evidence>
<dbReference type="InterPro" id="IPR013087">
    <property type="entry name" value="Znf_C2H2_type"/>
</dbReference>
<dbReference type="PROSITE" id="PS00028">
    <property type="entry name" value="ZINC_FINGER_C2H2_1"/>
    <property type="match status" value="1"/>
</dbReference>
<dbReference type="PANTHER" id="PTHR46179">
    <property type="entry name" value="ZINC FINGER PROTEIN"/>
    <property type="match status" value="1"/>
</dbReference>
<evidence type="ECO:0000313" key="10">
    <source>
        <dbReference type="Proteomes" id="UP000076632"/>
    </source>
</evidence>
<keyword evidence="4" id="KW-0862">Zinc</keyword>
<evidence type="ECO:0000259" key="8">
    <source>
        <dbReference type="PROSITE" id="PS00028"/>
    </source>
</evidence>
<sequence>MSEWRHNAAEIDQYGYSTGINCEPSNFIGNNTGLQRIANSKCPNMFSDPIQSLPLEFSETDLSANPMARFCYDQGPWNSHQVSAGSSAAYPPQSSYVYPLPARGPNFAVGNYRSAPVSEPESNATANMLSDSGYGTKTFSTVSALSHQMTETNTEYLSLQHQLHNLQPFAVPQHQPHVTGPFDIANPFENNLKSLPDPIPQPTHQCPYCEMSYRCASELKKHILKHEKNYKCREPGCKRNEGFSTPNDLERHKKTVHHIFPRNSTTKMYRCVAEDCKVNGNIWVRPDNFRAHVRRKHGEDRLQELMRLGECYDAVPNQSTNSSIVDQYDHYEEWLDAPQAVNTKNWRQGNVTNWEYKRAIPSD</sequence>
<keyword evidence="5" id="KW-0805">Transcription regulation</keyword>
<accession>A0A161U9R9</accession>
<keyword evidence="2" id="KW-0479">Metal-binding</keyword>
<dbReference type="SMART" id="SM00355">
    <property type="entry name" value="ZnF_C2H2"/>
    <property type="match status" value="3"/>
</dbReference>
<evidence type="ECO:0000256" key="2">
    <source>
        <dbReference type="ARBA" id="ARBA00022723"/>
    </source>
</evidence>
<dbReference type="Proteomes" id="UP000076632">
    <property type="component" value="Unassembled WGS sequence"/>
</dbReference>
<feature type="domain" description="C2H2-type" evidence="8">
    <location>
        <begin position="206"/>
        <end position="226"/>
    </location>
</feature>
<protein>
    <recommendedName>
        <fullName evidence="8">C2H2-type domain-containing protein</fullName>
    </recommendedName>
</protein>
<name>A0A161U9R9_XYLHT</name>
<dbReference type="EMBL" id="KV407457">
    <property type="protein sequence ID" value="KZF23895.1"/>
    <property type="molecule type" value="Genomic_DNA"/>
</dbReference>
<keyword evidence="6" id="KW-0804">Transcription</keyword>
<keyword evidence="10" id="KW-1185">Reference proteome</keyword>
<evidence type="ECO:0000313" key="9">
    <source>
        <dbReference type="EMBL" id="KZF23895.1"/>
    </source>
</evidence>
<gene>
    <name evidence="9" type="ORF">L228DRAFT_126377</name>
</gene>
<keyword evidence="7" id="KW-0539">Nucleus</keyword>
<dbReference type="AlphaFoldDB" id="A0A161U9R9"/>
<proteinExistence type="predicted"/>
<evidence type="ECO:0000256" key="5">
    <source>
        <dbReference type="ARBA" id="ARBA00023015"/>
    </source>
</evidence>
<evidence type="ECO:0000256" key="1">
    <source>
        <dbReference type="ARBA" id="ARBA00004123"/>
    </source>
</evidence>
<evidence type="ECO:0000256" key="7">
    <source>
        <dbReference type="ARBA" id="ARBA00023242"/>
    </source>
</evidence>
<dbReference type="SUPFAM" id="SSF57667">
    <property type="entry name" value="beta-beta-alpha zinc fingers"/>
    <property type="match status" value="1"/>
</dbReference>
<organism evidence="9 10">
    <name type="scientific">Xylona heveae (strain CBS 132557 / TC161)</name>
    <dbReference type="NCBI Taxonomy" id="1328760"/>
    <lineage>
        <taxon>Eukaryota</taxon>
        <taxon>Fungi</taxon>
        <taxon>Dikarya</taxon>
        <taxon>Ascomycota</taxon>
        <taxon>Pezizomycotina</taxon>
        <taxon>Xylonomycetes</taxon>
        <taxon>Xylonales</taxon>
        <taxon>Xylonaceae</taxon>
        <taxon>Xylona</taxon>
    </lineage>
</organism>
<dbReference type="InParanoid" id="A0A161U9R9"/>
<dbReference type="GO" id="GO:0006357">
    <property type="term" value="P:regulation of transcription by RNA polymerase II"/>
    <property type="evidence" value="ECO:0007669"/>
    <property type="project" value="TreeGrafter"/>
</dbReference>
<dbReference type="OrthoDB" id="654211at2759"/>
<dbReference type="GO" id="GO:0005634">
    <property type="term" value="C:nucleus"/>
    <property type="evidence" value="ECO:0007669"/>
    <property type="project" value="UniProtKB-SubCell"/>
</dbReference>
<dbReference type="GeneID" id="28894190"/>
<comment type="subcellular location">
    <subcellularLocation>
        <location evidence="1">Nucleus</location>
    </subcellularLocation>
</comment>
<keyword evidence="3" id="KW-0863">Zinc-finger</keyword>
<evidence type="ECO:0000256" key="6">
    <source>
        <dbReference type="ARBA" id="ARBA00023163"/>
    </source>
</evidence>